<dbReference type="SUPFAM" id="SSF55729">
    <property type="entry name" value="Acyl-CoA N-acyltransferases (Nat)"/>
    <property type="match status" value="1"/>
</dbReference>
<reference evidence="2 3" key="1">
    <citation type="submission" date="2024-10" db="EMBL/GenBank/DDBJ databases">
        <title>The Natural Products Discovery Center: Release of the First 8490 Sequenced Strains for Exploring Actinobacteria Biosynthetic Diversity.</title>
        <authorList>
            <person name="Kalkreuter E."/>
            <person name="Kautsar S.A."/>
            <person name="Yang D."/>
            <person name="Bader C.D."/>
            <person name="Teijaro C.N."/>
            <person name="Fluegel L."/>
            <person name="Davis C.M."/>
            <person name="Simpson J.R."/>
            <person name="Lauterbach L."/>
            <person name="Steele A.D."/>
            <person name="Gui C."/>
            <person name="Meng S."/>
            <person name="Li G."/>
            <person name="Viehrig K."/>
            <person name="Ye F."/>
            <person name="Su P."/>
            <person name="Kiefer A.F."/>
            <person name="Nichols A."/>
            <person name="Cepeda A.J."/>
            <person name="Yan W."/>
            <person name="Fan B."/>
            <person name="Jiang Y."/>
            <person name="Adhikari A."/>
            <person name="Zheng C.-J."/>
            <person name="Schuster L."/>
            <person name="Cowan T.M."/>
            <person name="Smanski M.J."/>
            <person name="Chevrette M.G."/>
            <person name="De Carvalho L.P.S."/>
            <person name="Shen B."/>
        </authorList>
    </citation>
    <scope>NUCLEOTIDE SEQUENCE [LARGE SCALE GENOMIC DNA]</scope>
    <source>
        <strain evidence="2 3">NPDC019275</strain>
    </source>
</reference>
<dbReference type="RefSeq" id="WP_357400857.1">
    <property type="nucleotide sequence ID" value="NZ_JBEYCD010000001.1"/>
</dbReference>
<keyword evidence="2" id="KW-0808">Transferase</keyword>
<sequence>MQLSDGVISLRPIETSDAEAHLAGADAELMRRLGVGRGSLDGVIAYFEECVASWAAQGPLRTFAITACDDATLVGTLDIRTGRSYLAAGQADLAYGIYPAWRGHGYATKAVILGCRYLARTGLAEEVVLRIDPANAASVGVARRARFHYLRSSDEPGEGPLDWYIQAL</sequence>
<proteinExistence type="predicted"/>
<evidence type="ECO:0000313" key="2">
    <source>
        <dbReference type="EMBL" id="MFI2471814.1"/>
    </source>
</evidence>
<dbReference type="PROSITE" id="PS51186">
    <property type="entry name" value="GNAT"/>
    <property type="match status" value="1"/>
</dbReference>
<evidence type="ECO:0000259" key="1">
    <source>
        <dbReference type="PROSITE" id="PS51186"/>
    </source>
</evidence>
<name>A0ABW7WRJ8_9NOCA</name>
<dbReference type="InterPro" id="IPR051531">
    <property type="entry name" value="N-acetyltransferase"/>
</dbReference>
<evidence type="ECO:0000313" key="3">
    <source>
        <dbReference type="Proteomes" id="UP001611415"/>
    </source>
</evidence>
<dbReference type="InterPro" id="IPR016181">
    <property type="entry name" value="Acyl_CoA_acyltransferase"/>
</dbReference>
<dbReference type="Pfam" id="PF13302">
    <property type="entry name" value="Acetyltransf_3"/>
    <property type="match status" value="1"/>
</dbReference>
<protein>
    <submittedName>
        <fullName evidence="2">GNAT family N-acetyltransferase</fullName>
        <ecNumber evidence="2">2.3.-.-</ecNumber>
    </submittedName>
</protein>
<keyword evidence="3" id="KW-1185">Reference proteome</keyword>
<dbReference type="InterPro" id="IPR000182">
    <property type="entry name" value="GNAT_dom"/>
</dbReference>
<comment type="caution">
    <text evidence="2">The sequence shown here is derived from an EMBL/GenBank/DDBJ whole genome shotgun (WGS) entry which is preliminary data.</text>
</comment>
<feature type="domain" description="N-acetyltransferase" evidence="1">
    <location>
        <begin position="8"/>
        <end position="166"/>
    </location>
</feature>
<dbReference type="Gene3D" id="3.40.630.30">
    <property type="match status" value="1"/>
</dbReference>
<dbReference type="GO" id="GO:0016746">
    <property type="term" value="F:acyltransferase activity"/>
    <property type="evidence" value="ECO:0007669"/>
    <property type="project" value="UniProtKB-KW"/>
</dbReference>
<gene>
    <name evidence="2" type="ORF">ACH49W_00405</name>
</gene>
<dbReference type="PANTHER" id="PTHR43792">
    <property type="entry name" value="GNAT FAMILY, PUTATIVE (AFU_ORTHOLOGUE AFUA_3G00765)-RELATED-RELATED"/>
    <property type="match status" value="1"/>
</dbReference>
<dbReference type="EMBL" id="JBIRYO010000001">
    <property type="protein sequence ID" value="MFI2471814.1"/>
    <property type="molecule type" value="Genomic_DNA"/>
</dbReference>
<dbReference type="PANTHER" id="PTHR43792:SF16">
    <property type="entry name" value="N-ACETYLTRANSFERASE DOMAIN-CONTAINING PROTEIN"/>
    <property type="match status" value="1"/>
</dbReference>
<accession>A0ABW7WRJ8</accession>
<keyword evidence="2" id="KW-0012">Acyltransferase</keyword>
<dbReference type="EC" id="2.3.-.-" evidence="2"/>
<organism evidence="2 3">
    <name type="scientific">Nocardia xishanensis</name>
    <dbReference type="NCBI Taxonomy" id="238964"/>
    <lineage>
        <taxon>Bacteria</taxon>
        <taxon>Bacillati</taxon>
        <taxon>Actinomycetota</taxon>
        <taxon>Actinomycetes</taxon>
        <taxon>Mycobacteriales</taxon>
        <taxon>Nocardiaceae</taxon>
        <taxon>Nocardia</taxon>
    </lineage>
</organism>
<dbReference type="Proteomes" id="UP001611415">
    <property type="component" value="Unassembled WGS sequence"/>
</dbReference>